<gene>
    <name evidence="2" type="ORF">SAMN04487969_10540</name>
</gene>
<evidence type="ECO:0000313" key="3">
    <source>
        <dbReference type="Proteomes" id="UP000183410"/>
    </source>
</evidence>
<reference evidence="3" key="1">
    <citation type="submission" date="2016-10" db="EMBL/GenBank/DDBJ databases">
        <authorList>
            <person name="Varghese N."/>
            <person name="Submissions S."/>
        </authorList>
    </citation>
    <scope>NUCLEOTIDE SEQUENCE [LARGE SCALE GENOMIC DNA]</scope>
    <source>
        <strain evidence="3">CGMCC 1.10223</strain>
    </source>
</reference>
<name>A0A1I2CGM9_9BACL</name>
<dbReference type="AlphaFoldDB" id="A0A1I2CGM9"/>
<feature type="region of interest" description="Disordered" evidence="1">
    <location>
        <begin position="34"/>
        <end position="54"/>
    </location>
</feature>
<sequence length="71" mass="8437">MRCKWPFCRDEEGDNRFPVRLRLEFGSKARIAEPQSFKKRSERPEQRGLSNNRRLRFPGLEASDEIGLSKR</sequence>
<protein>
    <submittedName>
        <fullName evidence="2">Uncharacterized protein</fullName>
    </submittedName>
</protein>
<dbReference type="EMBL" id="FONN01000005">
    <property type="protein sequence ID" value="SFE66963.1"/>
    <property type="molecule type" value="Genomic_DNA"/>
</dbReference>
<accession>A0A1I2CGM9</accession>
<organism evidence="2 3">
    <name type="scientific">Paenibacillus algorifonticola</name>
    <dbReference type="NCBI Taxonomy" id="684063"/>
    <lineage>
        <taxon>Bacteria</taxon>
        <taxon>Bacillati</taxon>
        <taxon>Bacillota</taxon>
        <taxon>Bacilli</taxon>
        <taxon>Bacillales</taxon>
        <taxon>Paenibacillaceae</taxon>
        <taxon>Paenibacillus</taxon>
    </lineage>
</organism>
<dbReference type="Proteomes" id="UP000183410">
    <property type="component" value="Unassembled WGS sequence"/>
</dbReference>
<keyword evidence="3" id="KW-1185">Reference proteome</keyword>
<evidence type="ECO:0000256" key="1">
    <source>
        <dbReference type="SAM" id="MobiDB-lite"/>
    </source>
</evidence>
<evidence type="ECO:0000313" key="2">
    <source>
        <dbReference type="EMBL" id="SFE66963.1"/>
    </source>
</evidence>
<proteinExistence type="predicted"/>